<dbReference type="Pfam" id="PF07859">
    <property type="entry name" value="Abhydrolase_3"/>
    <property type="match status" value="1"/>
</dbReference>
<evidence type="ECO:0000259" key="3">
    <source>
        <dbReference type="Pfam" id="PF07859"/>
    </source>
</evidence>
<feature type="region of interest" description="Disordered" evidence="2">
    <location>
        <begin position="225"/>
        <end position="259"/>
    </location>
</feature>
<evidence type="ECO:0000256" key="2">
    <source>
        <dbReference type="SAM" id="MobiDB-lite"/>
    </source>
</evidence>
<accession>A0A7D5URZ8</accession>
<name>A0A7D5URZ8_9HYPO</name>
<dbReference type="RefSeq" id="XP_065985959.1">
    <property type="nucleotide sequence ID" value="XM_066129696.1"/>
</dbReference>
<dbReference type="InterPro" id="IPR013094">
    <property type="entry name" value="AB_hydrolase_3"/>
</dbReference>
<dbReference type="Proteomes" id="UP000510686">
    <property type="component" value="Chromosome 1"/>
</dbReference>
<evidence type="ECO:0000313" key="5">
    <source>
        <dbReference type="Proteomes" id="UP000510686"/>
    </source>
</evidence>
<dbReference type="PANTHER" id="PTHR48081:SF3">
    <property type="entry name" value="ALPHA_BETA HYDROLASE FOLD-3 DOMAIN-CONTAINING PROTEIN"/>
    <property type="match status" value="1"/>
</dbReference>
<dbReference type="InterPro" id="IPR050300">
    <property type="entry name" value="GDXG_lipolytic_enzyme"/>
</dbReference>
<dbReference type="EMBL" id="CP058932">
    <property type="protein sequence ID" value="QLI65434.1"/>
    <property type="molecule type" value="Genomic_DNA"/>
</dbReference>
<dbReference type="SUPFAM" id="SSF53474">
    <property type="entry name" value="alpha/beta-Hydrolases"/>
    <property type="match status" value="1"/>
</dbReference>
<sequence length="379" mass="41794">MEAVIPKSIRSTKTFLMKECLGPETVLSKLDESVIESNTRSGIRQVAATWAMLEKLTREFANHGMAIHCDIYTEDGYPTDTPVVLYFHAGGLVGWGRRAVPPWLVQTCWERKWPLVSASYRLMPQTTSKGLMEDVEAAYEFARNWRADGKKRRVIAAGSSGGFFPCAMLAHHNPVKPLALLSAQGINSFRHSFFNSSTLLTPEPIPDSVMAPIIAGPVVIGETRPGDPSAFDVGQLTPDGSRNPDYKPPARPQSPDDSDDAARLRGMLYDYYTHKNQWVELLGDVDPGYAWAKEDAAGAKARVEAWPPTVIFHGNADYDVELAVSEEMRDSLGEDKVTLLVAEGQGHLYDLTKCIEDEAPGMDTVREAVRCLDGIVARQ</sequence>
<organism evidence="4 5">
    <name type="scientific">Metarhizium brunneum</name>
    <dbReference type="NCBI Taxonomy" id="500148"/>
    <lineage>
        <taxon>Eukaryota</taxon>
        <taxon>Fungi</taxon>
        <taxon>Dikarya</taxon>
        <taxon>Ascomycota</taxon>
        <taxon>Pezizomycotina</taxon>
        <taxon>Sordariomycetes</taxon>
        <taxon>Hypocreomycetidae</taxon>
        <taxon>Hypocreales</taxon>
        <taxon>Clavicipitaceae</taxon>
        <taxon>Metarhizium</taxon>
    </lineage>
</organism>
<dbReference type="OrthoDB" id="19653at2759"/>
<keyword evidence="5" id="KW-1185">Reference proteome</keyword>
<evidence type="ECO:0000313" key="4">
    <source>
        <dbReference type="EMBL" id="QLI65434.1"/>
    </source>
</evidence>
<dbReference type="KEGG" id="mbrn:26238879"/>
<reference evidence="4 5" key="1">
    <citation type="submission" date="2020-07" db="EMBL/GenBank/DDBJ databases">
        <title>Telomere length de novo assembly of all 7 chromosomes of the fungus, Metarhizium brunneum, using a novel assembly pipeline.</title>
        <authorList>
            <person name="Saud z."/>
            <person name="Kortsinoglou A."/>
            <person name="Kouvelis V.N."/>
            <person name="Butt T.M."/>
        </authorList>
    </citation>
    <scope>NUCLEOTIDE SEQUENCE [LARGE SCALE GENOMIC DNA]</scope>
    <source>
        <strain evidence="4 5">4556</strain>
    </source>
</reference>
<keyword evidence="1" id="KW-0378">Hydrolase</keyword>
<proteinExistence type="predicted"/>
<dbReference type="InterPro" id="IPR029058">
    <property type="entry name" value="AB_hydrolase_fold"/>
</dbReference>
<gene>
    <name evidence="4" type="ORF">G6M90_00g010850</name>
</gene>
<dbReference type="GO" id="GO:0016787">
    <property type="term" value="F:hydrolase activity"/>
    <property type="evidence" value="ECO:0007669"/>
    <property type="project" value="UniProtKB-KW"/>
</dbReference>
<evidence type="ECO:0000256" key="1">
    <source>
        <dbReference type="ARBA" id="ARBA00022801"/>
    </source>
</evidence>
<dbReference type="PANTHER" id="PTHR48081">
    <property type="entry name" value="AB HYDROLASE SUPERFAMILY PROTEIN C4A8.06C"/>
    <property type="match status" value="1"/>
</dbReference>
<feature type="domain" description="Alpha/beta hydrolase fold-3" evidence="3">
    <location>
        <begin position="84"/>
        <end position="162"/>
    </location>
</feature>
<dbReference type="Gene3D" id="3.40.50.1820">
    <property type="entry name" value="alpha/beta hydrolase"/>
    <property type="match status" value="1"/>
</dbReference>
<dbReference type="GeneID" id="26238879"/>
<dbReference type="AlphaFoldDB" id="A0A7D5URZ8"/>
<protein>
    <recommendedName>
        <fullName evidence="3">Alpha/beta hydrolase fold-3 domain-containing protein</fullName>
    </recommendedName>
</protein>